<organism evidence="6 7">
    <name type="scientific">Isoptericola chiayiensis</name>
    <dbReference type="NCBI Taxonomy" id="579446"/>
    <lineage>
        <taxon>Bacteria</taxon>
        <taxon>Bacillati</taxon>
        <taxon>Actinomycetota</taxon>
        <taxon>Actinomycetes</taxon>
        <taxon>Micrococcales</taxon>
        <taxon>Promicromonosporaceae</taxon>
        <taxon>Isoptericola</taxon>
    </lineage>
</organism>
<evidence type="ECO:0000313" key="6">
    <source>
        <dbReference type="EMBL" id="GAA4730741.1"/>
    </source>
</evidence>
<evidence type="ECO:0000259" key="5">
    <source>
        <dbReference type="Pfam" id="PF17851"/>
    </source>
</evidence>
<sequence>MTADDVPTAPPHAVRPVVSGFHPDPTVCRVGDTYYLACSSFEYVPGVPVFRSTDLVHWEQIGSALDRASQLPADAPPSGGIYAPTLRHHDGRFWLVTTNVSDGGGHLIVTAQDPAGPWSEPVRIADAGGIDPDLAWDDDGTCYLTWSDDGIRQAELDPATGRLLTAPRRLWSGTGGHAPEGPHLYRVGGTWYLLIAEGGTSLGHAVTIARGPTPSGPFEPSPHNPLLTARGTSDTVQSTGHADLVQRPDGTWAALYLGVRHRGTFPGWHVLGRETFGTEIVWTDRWPRRGAALEPLTGDGADGVPDTALPDPALPGVRLGPEWVGVGAYPGQALRPGPDGWVLTRPDDVTGPVFVGRRQQHRDITVTARLDVPDGRGALEIRIDPRHAVALEVTDDQVRAVARVGSLEQVLDTARHDAATTLELQTRPPASSTLPRERGPDEILAVVHGPDGTLELGRLDGRYLSTEVAGGFTGRTVGVGVTTGSVTVRELRYRGEEPT</sequence>
<proteinExistence type="inferred from homology"/>
<comment type="similarity">
    <text evidence="1 4">Belongs to the glycosyl hydrolase 43 family.</text>
</comment>
<name>A0ABP8YN70_9MICO</name>
<accession>A0ABP8YN70</accession>
<dbReference type="Pfam" id="PF04616">
    <property type="entry name" value="Glyco_hydro_43"/>
    <property type="match status" value="1"/>
</dbReference>
<reference evidence="7" key="1">
    <citation type="journal article" date="2019" name="Int. J. Syst. Evol. Microbiol.">
        <title>The Global Catalogue of Microorganisms (GCM) 10K type strain sequencing project: providing services to taxonomists for standard genome sequencing and annotation.</title>
        <authorList>
            <consortium name="The Broad Institute Genomics Platform"/>
            <consortium name="The Broad Institute Genome Sequencing Center for Infectious Disease"/>
            <person name="Wu L."/>
            <person name="Ma J."/>
        </authorList>
    </citation>
    <scope>NUCLEOTIDE SEQUENCE [LARGE SCALE GENOMIC DNA]</scope>
    <source>
        <strain evidence="7">JCM 18063</strain>
    </source>
</reference>
<dbReference type="InterPro" id="IPR023296">
    <property type="entry name" value="Glyco_hydro_beta-prop_sf"/>
</dbReference>
<dbReference type="Proteomes" id="UP001500956">
    <property type="component" value="Unassembled WGS sequence"/>
</dbReference>
<dbReference type="InterPro" id="IPR006710">
    <property type="entry name" value="Glyco_hydro_43"/>
</dbReference>
<evidence type="ECO:0000313" key="7">
    <source>
        <dbReference type="Proteomes" id="UP001500956"/>
    </source>
</evidence>
<evidence type="ECO:0000256" key="2">
    <source>
        <dbReference type="ARBA" id="ARBA00022801"/>
    </source>
</evidence>
<evidence type="ECO:0000256" key="4">
    <source>
        <dbReference type="RuleBase" id="RU361187"/>
    </source>
</evidence>
<dbReference type="GO" id="GO:0016787">
    <property type="term" value="F:hydrolase activity"/>
    <property type="evidence" value="ECO:0007669"/>
    <property type="project" value="UniProtKB-KW"/>
</dbReference>
<keyword evidence="3 4" id="KW-0326">Glycosidase</keyword>
<feature type="domain" description="Beta-xylosidase C-terminal Concanavalin A-like" evidence="5">
    <location>
        <begin position="347"/>
        <end position="482"/>
    </location>
</feature>
<evidence type="ECO:0000256" key="1">
    <source>
        <dbReference type="ARBA" id="ARBA00009865"/>
    </source>
</evidence>
<dbReference type="PANTHER" id="PTHR42812:SF12">
    <property type="entry name" value="BETA-XYLOSIDASE-RELATED"/>
    <property type="match status" value="1"/>
</dbReference>
<gene>
    <name evidence="6" type="ORF">GCM10023216_23280</name>
</gene>
<dbReference type="SUPFAM" id="SSF75005">
    <property type="entry name" value="Arabinanase/levansucrase/invertase"/>
    <property type="match status" value="1"/>
</dbReference>
<dbReference type="InterPro" id="IPR051795">
    <property type="entry name" value="Glycosyl_Hydrlase_43"/>
</dbReference>
<dbReference type="InterPro" id="IPR041542">
    <property type="entry name" value="GH43_C2"/>
</dbReference>
<dbReference type="PANTHER" id="PTHR42812">
    <property type="entry name" value="BETA-XYLOSIDASE"/>
    <property type="match status" value="1"/>
</dbReference>
<dbReference type="Gene3D" id="2.60.120.200">
    <property type="match status" value="1"/>
</dbReference>
<protein>
    <submittedName>
        <fullName evidence="6">Glycoside hydrolase family 43 protein</fullName>
    </submittedName>
</protein>
<dbReference type="CDD" id="cd18617">
    <property type="entry name" value="GH43_XynB-like"/>
    <property type="match status" value="1"/>
</dbReference>
<dbReference type="Gene3D" id="2.115.10.20">
    <property type="entry name" value="Glycosyl hydrolase domain, family 43"/>
    <property type="match status" value="1"/>
</dbReference>
<evidence type="ECO:0000256" key="3">
    <source>
        <dbReference type="ARBA" id="ARBA00023295"/>
    </source>
</evidence>
<dbReference type="Pfam" id="PF17851">
    <property type="entry name" value="GH43_C2"/>
    <property type="match status" value="1"/>
</dbReference>
<dbReference type="RefSeq" id="WP_172150660.1">
    <property type="nucleotide sequence ID" value="NZ_BAABID010000009.1"/>
</dbReference>
<comment type="caution">
    <text evidence="6">The sequence shown here is derived from an EMBL/GenBank/DDBJ whole genome shotgun (WGS) entry which is preliminary data.</text>
</comment>
<keyword evidence="2 4" id="KW-0378">Hydrolase</keyword>
<keyword evidence="7" id="KW-1185">Reference proteome</keyword>
<dbReference type="EMBL" id="BAABID010000009">
    <property type="protein sequence ID" value="GAA4730741.1"/>
    <property type="molecule type" value="Genomic_DNA"/>
</dbReference>